<proteinExistence type="predicted"/>
<dbReference type="EMBL" id="BQXS01011290">
    <property type="protein sequence ID" value="GKT36741.1"/>
    <property type="molecule type" value="Genomic_DNA"/>
</dbReference>
<accession>A0ABQ5KXI9</accession>
<evidence type="ECO:0000313" key="1">
    <source>
        <dbReference type="EMBL" id="GKT36741.1"/>
    </source>
</evidence>
<keyword evidence="2" id="KW-1185">Reference proteome</keyword>
<organism evidence="1 2">
    <name type="scientific">Aduncisulcus paluster</name>
    <dbReference type="NCBI Taxonomy" id="2918883"/>
    <lineage>
        <taxon>Eukaryota</taxon>
        <taxon>Metamonada</taxon>
        <taxon>Carpediemonas-like organisms</taxon>
        <taxon>Aduncisulcus</taxon>
    </lineage>
</organism>
<dbReference type="Proteomes" id="UP001057375">
    <property type="component" value="Unassembled WGS sequence"/>
</dbReference>
<reference evidence="1" key="1">
    <citation type="submission" date="2022-03" db="EMBL/GenBank/DDBJ databases">
        <title>Draft genome sequence of Aduncisulcus paluster, a free-living microaerophilic Fornicata.</title>
        <authorList>
            <person name="Yuyama I."/>
            <person name="Kume K."/>
            <person name="Tamura T."/>
            <person name="Inagaki Y."/>
            <person name="Hashimoto T."/>
        </authorList>
    </citation>
    <scope>NUCLEOTIDE SEQUENCE</scope>
    <source>
        <strain evidence="1">NY0171</strain>
    </source>
</reference>
<sequence length="788" mass="91386">MFLKNNIDLDKKIEALIVLIKSTSSQSTTLSLYEDVNTLFKHIFDSCSTSSISITSNQDIFALCIECLSLFMKHKVTKEDMTSDEDDIEIVLNDSFIEHIIDSFLPSLIRIEDILRVKGAKVNSITMTMFKMLNKKGYIPSFFSLFQNLFASLQDIHYILETCQNIAYSEEDSIKNSLLSLLRPHILPWMKKYPDKKFFFLWINIMKNITNDKDNYNAHKARSARLWPSQAIEVFDGIKDGLLDRWFEMIKKNEEEQELDSPGAILYSNFISMLSSVPSLVHHLSPKYDTNMEWCKKKGCFDEDYSRYLGNCYPSLQKWIEIIESIKKCPDSDSSSKIYHKYREDILSVFLASQSKSEIEEHKREIVLCVQCLSFFLCNEYSENASNLPIPDLNDLIDTFIDHLSRVEDVLKGVVDGDYCFICLHYYYSTCCVRTKSFLDMISQTFQRILERGSKEKIGEDVSQYIPNTLLIMSYPPYDTSSIRLSIFTLIKPYIKEWLRKYYKDSESYGQWMYILSLITLSRDNFSPEKSICAEIWPLFRPVLDVVKREFVGDKIVDDNHEEILRFFSNLCCVQSNIVEIYDNVKDVLDSWFEAIKLKVHKKGIKYWSKLISMFSSVPSLVSQISPKFDNHMKWCHMIEDCRVSFDKFISNSCSFVSSSYLSTNLHSIPILSLIPSIETSLCPEKEGYSYISHVRSVMKLDISVTGKSILIQYVLKRNGSSSQDIITHSSLIQYTPPQHMLVKMPFVQERSLKQSVYDLIERTGGGVEVMFEQGSLCCSFEEYEQEA</sequence>
<evidence type="ECO:0000313" key="2">
    <source>
        <dbReference type="Proteomes" id="UP001057375"/>
    </source>
</evidence>
<name>A0ABQ5KXI9_9EUKA</name>
<comment type="caution">
    <text evidence="1">The sequence shown here is derived from an EMBL/GenBank/DDBJ whole genome shotgun (WGS) entry which is preliminary data.</text>
</comment>
<protein>
    <submittedName>
        <fullName evidence="1">Uncharacterized protein</fullName>
    </submittedName>
</protein>
<gene>
    <name evidence="1" type="ORF">ADUPG1_009648</name>
</gene>